<dbReference type="AlphaFoldDB" id="A0A7J7T5X0"/>
<dbReference type="Proteomes" id="UP000527355">
    <property type="component" value="Unassembled WGS sequence"/>
</dbReference>
<comment type="caution">
    <text evidence="2">The sequence shown here is derived from an EMBL/GenBank/DDBJ whole genome shotgun (WGS) entry which is preliminary data.</text>
</comment>
<evidence type="ECO:0000313" key="2">
    <source>
        <dbReference type="EMBL" id="KAF6296034.1"/>
    </source>
</evidence>
<name>A0A7J7T5X0_MYOMY</name>
<gene>
    <name evidence="2" type="ORF">mMyoMyo1_009166</name>
</gene>
<feature type="region of interest" description="Disordered" evidence="1">
    <location>
        <begin position="1"/>
        <end position="38"/>
    </location>
</feature>
<evidence type="ECO:0000313" key="3">
    <source>
        <dbReference type="Proteomes" id="UP000527355"/>
    </source>
</evidence>
<reference evidence="2 3" key="1">
    <citation type="journal article" date="2020" name="Nature">
        <title>Six reference-quality genomes reveal evolution of bat adaptations.</title>
        <authorList>
            <person name="Jebb D."/>
            <person name="Huang Z."/>
            <person name="Pippel M."/>
            <person name="Hughes G.M."/>
            <person name="Lavrichenko K."/>
            <person name="Devanna P."/>
            <person name="Winkler S."/>
            <person name="Jermiin L.S."/>
            <person name="Skirmuntt E.C."/>
            <person name="Katzourakis A."/>
            <person name="Burkitt-Gray L."/>
            <person name="Ray D.A."/>
            <person name="Sullivan K.A.M."/>
            <person name="Roscito J.G."/>
            <person name="Kirilenko B.M."/>
            <person name="Davalos L.M."/>
            <person name="Corthals A.P."/>
            <person name="Power M.L."/>
            <person name="Jones G."/>
            <person name="Ransome R.D."/>
            <person name="Dechmann D.K.N."/>
            <person name="Locatelli A.G."/>
            <person name="Puechmaille S.J."/>
            <person name="Fedrigo O."/>
            <person name="Jarvis E.D."/>
            <person name="Hiller M."/>
            <person name="Vernes S.C."/>
            <person name="Myers E.W."/>
            <person name="Teeling E.C."/>
        </authorList>
    </citation>
    <scope>NUCLEOTIDE SEQUENCE [LARGE SCALE GENOMIC DNA]</scope>
    <source>
        <strain evidence="2">MMyoMyo1</strain>
        <tissue evidence="2">Flight muscle</tissue>
    </source>
</reference>
<proteinExistence type="predicted"/>
<dbReference type="EMBL" id="JABWUV010000017">
    <property type="protein sequence ID" value="KAF6296034.1"/>
    <property type="molecule type" value="Genomic_DNA"/>
</dbReference>
<evidence type="ECO:0000256" key="1">
    <source>
        <dbReference type="SAM" id="MobiDB-lite"/>
    </source>
</evidence>
<keyword evidence="3" id="KW-1185">Reference proteome</keyword>
<accession>A0A7J7T5X0</accession>
<feature type="region of interest" description="Disordered" evidence="1">
    <location>
        <begin position="66"/>
        <end position="92"/>
    </location>
</feature>
<protein>
    <submittedName>
        <fullName evidence="2">Uncharacterized protein</fullName>
    </submittedName>
</protein>
<feature type="compositionally biased region" description="Basic and acidic residues" evidence="1">
    <location>
        <begin position="1"/>
        <end position="28"/>
    </location>
</feature>
<sequence length="167" mass="18460">MDKLLGSLDTRRWDRPGSTEESSTEERTGWSPGPRRCWKDTEEMPLLTHRYRPGVCRAWRDPMRSQRERHLNVGQGGSPVPDPSATPHSVPARHGLGASKWSSWLALAFIVNQLCLPPYGLSPEAHSGSRGWFRKPPPAPCLSAGPPPLPRYCSRGAPSPSLCLLCT</sequence>
<organism evidence="2 3">
    <name type="scientific">Myotis myotis</name>
    <name type="common">Greater mouse-eared bat</name>
    <name type="synonym">Vespertilio myotis</name>
    <dbReference type="NCBI Taxonomy" id="51298"/>
    <lineage>
        <taxon>Eukaryota</taxon>
        <taxon>Metazoa</taxon>
        <taxon>Chordata</taxon>
        <taxon>Craniata</taxon>
        <taxon>Vertebrata</taxon>
        <taxon>Euteleostomi</taxon>
        <taxon>Mammalia</taxon>
        <taxon>Eutheria</taxon>
        <taxon>Laurasiatheria</taxon>
        <taxon>Chiroptera</taxon>
        <taxon>Yangochiroptera</taxon>
        <taxon>Vespertilionidae</taxon>
        <taxon>Myotis</taxon>
    </lineage>
</organism>